<organism evidence="2 3">
    <name type="scientific">Streptomyces beijiangensis</name>
    <dbReference type="NCBI Taxonomy" id="163361"/>
    <lineage>
        <taxon>Bacteria</taxon>
        <taxon>Bacillati</taxon>
        <taxon>Actinomycetota</taxon>
        <taxon>Actinomycetes</taxon>
        <taxon>Kitasatosporales</taxon>
        <taxon>Streptomycetaceae</taxon>
        <taxon>Streptomyces</taxon>
    </lineage>
</organism>
<keyword evidence="1" id="KW-1133">Transmembrane helix</keyword>
<feature type="transmembrane region" description="Helical" evidence="1">
    <location>
        <begin position="101"/>
        <end position="122"/>
    </location>
</feature>
<evidence type="ECO:0000313" key="3">
    <source>
        <dbReference type="Proteomes" id="UP000664167"/>
    </source>
</evidence>
<dbReference type="AlphaFoldDB" id="A0A939F9B5"/>
<keyword evidence="3" id="KW-1185">Reference proteome</keyword>
<accession>A0A939F9B5</accession>
<feature type="transmembrane region" description="Helical" evidence="1">
    <location>
        <begin position="66"/>
        <end position="89"/>
    </location>
</feature>
<feature type="transmembrane region" description="Helical" evidence="1">
    <location>
        <begin position="33"/>
        <end position="54"/>
    </location>
</feature>
<evidence type="ECO:0000256" key="1">
    <source>
        <dbReference type="SAM" id="Phobius"/>
    </source>
</evidence>
<keyword evidence="1" id="KW-0472">Membrane</keyword>
<reference evidence="2" key="1">
    <citation type="submission" date="2021-03" db="EMBL/GenBank/DDBJ databases">
        <title>Streptomyces poriferae sp. nov., a novel marine sponge-derived Actinobacteria species with anti-MRSA activity.</title>
        <authorList>
            <person name="Sandoval-Powers M."/>
            <person name="Kralova S."/>
            <person name="Nguyen G.-S."/>
            <person name="Fawwal D."/>
            <person name="Degnes K."/>
            <person name="Klinkenberg G."/>
            <person name="Sletta H."/>
            <person name="Wentzel A."/>
            <person name="Liles M.R."/>
        </authorList>
    </citation>
    <scope>NUCLEOTIDE SEQUENCE</scope>
    <source>
        <strain evidence="2">DSM 41794</strain>
    </source>
</reference>
<dbReference type="EMBL" id="JAFLRJ010000198">
    <property type="protein sequence ID" value="MBO0514333.1"/>
    <property type="molecule type" value="Genomic_DNA"/>
</dbReference>
<gene>
    <name evidence="2" type="ORF">J0695_21420</name>
</gene>
<keyword evidence="1" id="KW-0812">Transmembrane</keyword>
<protein>
    <submittedName>
        <fullName evidence="2">Uncharacterized protein</fullName>
    </submittedName>
</protein>
<dbReference type="Proteomes" id="UP000664167">
    <property type="component" value="Unassembled WGS sequence"/>
</dbReference>
<proteinExistence type="predicted"/>
<name>A0A939F9B5_9ACTN</name>
<feature type="transmembrane region" description="Helical" evidence="1">
    <location>
        <begin position="9"/>
        <end position="27"/>
    </location>
</feature>
<evidence type="ECO:0000313" key="2">
    <source>
        <dbReference type="EMBL" id="MBO0514333.1"/>
    </source>
</evidence>
<sequence>MTDQGRRGLGVFAGVLLAMGLLPGVTVGDGGDVYLSALLALIAFGILTKVILIAPTSEKPAAPLQVLAFLALGGLLQDVLIWLLVGQLAKQLDTGLHLEGYGTVIAAAAVVRASIWAGLFLLPGRKLREPVTD</sequence>
<dbReference type="RefSeq" id="WP_206963737.1">
    <property type="nucleotide sequence ID" value="NZ_BAAAJJ010000002.1"/>
</dbReference>
<comment type="caution">
    <text evidence="2">The sequence shown here is derived from an EMBL/GenBank/DDBJ whole genome shotgun (WGS) entry which is preliminary data.</text>
</comment>